<accession>A0ABY6TLK1</accession>
<dbReference type="EMBL" id="CABFKI010000008">
    <property type="protein sequence ID" value="VTU08303.1"/>
    <property type="molecule type" value="Genomic_DNA"/>
</dbReference>
<evidence type="ECO:0000313" key="3">
    <source>
        <dbReference type="Proteomes" id="UP000308167"/>
    </source>
</evidence>
<dbReference type="NCBIfam" id="TIGR00176">
    <property type="entry name" value="mobB"/>
    <property type="match status" value="1"/>
</dbReference>
<feature type="domain" description="Molybdopterin-guanine dinucleotide biosynthesis protein B (MobB)" evidence="1">
    <location>
        <begin position="5"/>
        <end position="136"/>
    </location>
</feature>
<dbReference type="CDD" id="cd03116">
    <property type="entry name" value="MobB"/>
    <property type="match status" value="1"/>
</dbReference>
<dbReference type="Gene3D" id="2.20.25.120">
    <property type="match status" value="1"/>
</dbReference>
<dbReference type="SUPFAM" id="SSF52540">
    <property type="entry name" value="P-loop containing nucleoside triphosphate hydrolases"/>
    <property type="match status" value="1"/>
</dbReference>
<dbReference type="RefSeq" id="WP_135710177.1">
    <property type="nucleotide sequence ID" value="NZ_CABFKI010000008.1"/>
</dbReference>
<keyword evidence="3" id="KW-1185">Reference proteome</keyword>
<dbReference type="InterPro" id="IPR052539">
    <property type="entry name" value="MGD_biosynthesis_adapter"/>
</dbReference>
<dbReference type="PANTHER" id="PTHR40072:SF1">
    <property type="entry name" value="MOLYBDOPTERIN-GUANINE DINUCLEOTIDE BIOSYNTHESIS ADAPTER PROTEIN"/>
    <property type="match status" value="1"/>
</dbReference>
<gene>
    <name evidence="2" type="primary">mobB</name>
    <name evidence="2" type="ORF">SAMEA1410922_01369</name>
</gene>
<sequence>MIPLLGITGYSGSGKTTLLEKIVPELTALGLRVAVIKHSHHNATVDKEGKDSWRMKEAGASQVIMACDTRWALMTETPVEPVSLTYLAMQFDPALTDLILVEGFKQEPIPKILLHRQSMTKPFPELDQDVLAVATDYEVQTDKVRLNLNEISEITSFIMDYYLQQVKIG</sequence>
<evidence type="ECO:0000313" key="2">
    <source>
        <dbReference type="EMBL" id="VTU08303.1"/>
    </source>
</evidence>
<proteinExistence type="predicted"/>
<dbReference type="Proteomes" id="UP000308167">
    <property type="component" value="Unassembled WGS sequence"/>
</dbReference>
<dbReference type="InterPro" id="IPR004435">
    <property type="entry name" value="MobB_dom"/>
</dbReference>
<dbReference type="Pfam" id="PF03205">
    <property type="entry name" value="MobB"/>
    <property type="match status" value="1"/>
</dbReference>
<dbReference type="InterPro" id="IPR027417">
    <property type="entry name" value="P-loop_NTPase"/>
</dbReference>
<protein>
    <submittedName>
        <fullName evidence="2">Molybdopterin-guanine dinucleotide biosynthesis protein B</fullName>
    </submittedName>
</protein>
<dbReference type="GeneID" id="86155766"/>
<dbReference type="Gene3D" id="3.40.50.300">
    <property type="entry name" value="P-loop containing nucleotide triphosphate hydrolases"/>
    <property type="match status" value="1"/>
</dbReference>
<organism evidence="2 3">
    <name type="scientific">Actinobacillus porcinus</name>
    <dbReference type="NCBI Taxonomy" id="51048"/>
    <lineage>
        <taxon>Bacteria</taxon>
        <taxon>Pseudomonadati</taxon>
        <taxon>Pseudomonadota</taxon>
        <taxon>Gammaproteobacteria</taxon>
        <taxon>Pasteurellales</taxon>
        <taxon>Pasteurellaceae</taxon>
        <taxon>Actinobacillus</taxon>
    </lineage>
</organism>
<comment type="caution">
    <text evidence="2">The sequence shown here is derived from an EMBL/GenBank/DDBJ whole genome shotgun (WGS) entry which is preliminary data.</text>
</comment>
<name>A0ABY6TLK1_9PAST</name>
<dbReference type="PANTHER" id="PTHR40072">
    <property type="entry name" value="MOLYBDOPTERIN-GUANINE DINUCLEOTIDE BIOSYNTHESIS ADAPTER PROTEIN-RELATED"/>
    <property type="match status" value="1"/>
</dbReference>
<reference evidence="2 3" key="1">
    <citation type="submission" date="2019-05" db="EMBL/GenBank/DDBJ databases">
        <authorList>
            <consortium name="Pathogen Informatics"/>
        </authorList>
    </citation>
    <scope>NUCLEOTIDE SEQUENCE [LARGE SCALE GENOMIC DNA]</scope>
    <source>
        <strain evidence="2 3">NM319</strain>
    </source>
</reference>
<evidence type="ECO:0000259" key="1">
    <source>
        <dbReference type="Pfam" id="PF03205"/>
    </source>
</evidence>